<dbReference type="Proteomes" id="UP000785679">
    <property type="component" value="Unassembled WGS sequence"/>
</dbReference>
<proteinExistence type="predicted"/>
<evidence type="ECO:0000313" key="1">
    <source>
        <dbReference type="EMBL" id="TNV86639.1"/>
    </source>
</evidence>
<reference evidence="1" key="1">
    <citation type="submission" date="2019-06" db="EMBL/GenBank/DDBJ databases">
        <authorList>
            <person name="Zheng W."/>
        </authorList>
    </citation>
    <scope>NUCLEOTIDE SEQUENCE</scope>
    <source>
        <strain evidence="1">QDHG01</strain>
    </source>
</reference>
<protein>
    <submittedName>
        <fullName evidence="1">Uncharacterized protein</fullName>
    </submittedName>
</protein>
<accession>A0A8J8P639</accession>
<comment type="caution">
    <text evidence="1">The sequence shown here is derived from an EMBL/GenBank/DDBJ whole genome shotgun (WGS) entry which is preliminary data.</text>
</comment>
<organism evidence="1 2">
    <name type="scientific">Halteria grandinella</name>
    <dbReference type="NCBI Taxonomy" id="5974"/>
    <lineage>
        <taxon>Eukaryota</taxon>
        <taxon>Sar</taxon>
        <taxon>Alveolata</taxon>
        <taxon>Ciliophora</taxon>
        <taxon>Intramacronucleata</taxon>
        <taxon>Spirotrichea</taxon>
        <taxon>Stichotrichia</taxon>
        <taxon>Sporadotrichida</taxon>
        <taxon>Halteriidae</taxon>
        <taxon>Halteria</taxon>
    </lineage>
</organism>
<name>A0A8J8P639_HALGN</name>
<dbReference type="AlphaFoldDB" id="A0A8J8P639"/>
<gene>
    <name evidence="1" type="ORF">FGO68_gene12131</name>
</gene>
<keyword evidence="2" id="KW-1185">Reference proteome</keyword>
<dbReference type="EMBL" id="RRYP01000934">
    <property type="protein sequence ID" value="TNV86639.1"/>
    <property type="molecule type" value="Genomic_DNA"/>
</dbReference>
<evidence type="ECO:0000313" key="2">
    <source>
        <dbReference type="Proteomes" id="UP000785679"/>
    </source>
</evidence>
<sequence>MMIEFWISATTDKQICLESLKRLRLSNDQFYNWSFRISMQNNSVVIPLLAKFNHHLSSSYSRSLNTFELITLSTYKIYKYQQYSAMSSKQQFSIIRFSTYFCKKFQIAKSN</sequence>